<name>A0A8S0URP6_OLEEU</name>
<dbReference type="GO" id="GO:0003677">
    <property type="term" value="F:DNA binding"/>
    <property type="evidence" value="ECO:0007669"/>
    <property type="project" value="UniProtKB-KW"/>
</dbReference>
<dbReference type="GO" id="GO:0008270">
    <property type="term" value="F:zinc ion binding"/>
    <property type="evidence" value="ECO:0007669"/>
    <property type="project" value="UniProtKB-KW"/>
</dbReference>
<dbReference type="GO" id="GO:0006297">
    <property type="term" value="P:nucleotide-excision repair, DNA gap filling"/>
    <property type="evidence" value="ECO:0007669"/>
    <property type="project" value="TreeGrafter"/>
</dbReference>
<keyword evidence="1" id="KW-0004">4Fe-4S</keyword>
<dbReference type="InterPro" id="IPR029703">
    <property type="entry name" value="POL2"/>
</dbReference>
<feature type="non-terminal residue" evidence="2">
    <location>
        <position position="128"/>
    </location>
</feature>
<dbReference type="GO" id="GO:0008310">
    <property type="term" value="F:single-stranded DNA 3'-5' DNA exonuclease activity"/>
    <property type="evidence" value="ECO:0007669"/>
    <property type="project" value="TreeGrafter"/>
</dbReference>
<comment type="catalytic activity">
    <reaction evidence="1">
        <text>DNA(n) + a 2'-deoxyribonucleoside 5'-triphosphate = DNA(n+1) + diphosphate</text>
        <dbReference type="Rhea" id="RHEA:22508"/>
        <dbReference type="Rhea" id="RHEA-COMP:17339"/>
        <dbReference type="Rhea" id="RHEA-COMP:17340"/>
        <dbReference type="ChEBI" id="CHEBI:33019"/>
        <dbReference type="ChEBI" id="CHEBI:61560"/>
        <dbReference type="ChEBI" id="CHEBI:173112"/>
        <dbReference type="EC" id="2.7.7.7"/>
    </reaction>
</comment>
<dbReference type="GO" id="GO:0006287">
    <property type="term" value="P:base-excision repair, gap-filling"/>
    <property type="evidence" value="ECO:0007669"/>
    <property type="project" value="TreeGrafter"/>
</dbReference>
<dbReference type="GO" id="GO:0006272">
    <property type="term" value="P:leading strand elongation"/>
    <property type="evidence" value="ECO:0007669"/>
    <property type="project" value="TreeGrafter"/>
</dbReference>
<evidence type="ECO:0000313" key="2">
    <source>
        <dbReference type="EMBL" id="CAA3021625.1"/>
    </source>
</evidence>
<dbReference type="GO" id="GO:0008622">
    <property type="term" value="C:epsilon DNA polymerase complex"/>
    <property type="evidence" value="ECO:0007669"/>
    <property type="project" value="InterPro"/>
</dbReference>
<keyword evidence="1" id="KW-0408">Iron</keyword>
<comment type="subcellular location">
    <subcellularLocation>
        <location evidence="1">Nucleus</location>
    </subcellularLocation>
</comment>
<keyword evidence="1" id="KW-0238">DNA-binding</keyword>
<dbReference type="Gene3D" id="3.30.342.10">
    <property type="entry name" value="DNA Polymerase, chain B, domain 1"/>
    <property type="match status" value="1"/>
</dbReference>
<comment type="function">
    <text evidence="1">DNA polymerase II participates in chromosomal DNA replication.</text>
</comment>
<dbReference type="GO" id="GO:0045004">
    <property type="term" value="P:DNA replication proofreading"/>
    <property type="evidence" value="ECO:0007669"/>
    <property type="project" value="TreeGrafter"/>
</dbReference>
<sequence length="128" mass="15289">MSGADNWRRDRRDTRISKKQKLILNSGEQLESRLGYDLFNEGDKRLGWLLTLASSSWEDQETRKMYSCVDLYFVCQDGSTFKTKYKFRPYFYAATKDKMEIDVEAYLRRRYEGQIADIEIVEREDLDL</sequence>
<keyword evidence="3" id="KW-1185">Reference proteome</keyword>
<reference evidence="2 3" key="1">
    <citation type="submission" date="2019-12" db="EMBL/GenBank/DDBJ databases">
        <authorList>
            <person name="Alioto T."/>
            <person name="Alioto T."/>
            <person name="Gomez Garrido J."/>
        </authorList>
    </citation>
    <scope>NUCLEOTIDE SEQUENCE [LARGE SCALE GENOMIC DNA]</scope>
</reference>
<dbReference type="OrthoDB" id="10060449at2759"/>
<dbReference type="GO" id="GO:0051539">
    <property type="term" value="F:4 iron, 4 sulfur cluster binding"/>
    <property type="evidence" value="ECO:0007669"/>
    <property type="project" value="UniProtKB-KW"/>
</dbReference>
<keyword evidence="1" id="KW-0411">Iron-sulfur</keyword>
<dbReference type="InterPro" id="IPR012337">
    <property type="entry name" value="RNaseH-like_sf"/>
</dbReference>
<dbReference type="EMBL" id="CACTIH010009057">
    <property type="protein sequence ID" value="CAA3021625.1"/>
    <property type="molecule type" value="Genomic_DNA"/>
</dbReference>
<keyword evidence="1" id="KW-0808">Transferase</keyword>
<dbReference type="Gramene" id="OE9A075350T2">
    <property type="protein sequence ID" value="OE9A075350C2"/>
    <property type="gene ID" value="OE9A075350"/>
</dbReference>
<keyword evidence="1" id="KW-0235">DNA replication</keyword>
<keyword evidence="1" id="KW-0863">Zinc-finger</keyword>
<organism evidence="2 3">
    <name type="scientific">Olea europaea subsp. europaea</name>
    <dbReference type="NCBI Taxonomy" id="158383"/>
    <lineage>
        <taxon>Eukaryota</taxon>
        <taxon>Viridiplantae</taxon>
        <taxon>Streptophyta</taxon>
        <taxon>Embryophyta</taxon>
        <taxon>Tracheophyta</taxon>
        <taxon>Spermatophyta</taxon>
        <taxon>Magnoliopsida</taxon>
        <taxon>eudicotyledons</taxon>
        <taxon>Gunneridae</taxon>
        <taxon>Pentapetalae</taxon>
        <taxon>asterids</taxon>
        <taxon>lamiids</taxon>
        <taxon>Lamiales</taxon>
        <taxon>Oleaceae</taxon>
        <taxon>Oleeae</taxon>
        <taxon>Olea</taxon>
    </lineage>
</organism>
<comment type="similarity">
    <text evidence="1">Belongs to the DNA polymerase type-B family.</text>
</comment>
<keyword evidence="1" id="KW-0239">DNA-directed DNA polymerase</keyword>
<protein>
    <recommendedName>
        <fullName evidence="1">DNA polymerase epsilon catalytic subunit</fullName>
        <ecNumber evidence="1">2.7.7.7</ecNumber>
    </recommendedName>
</protein>
<comment type="cofactor">
    <cofactor evidence="1">
        <name>[4Fe-4S] cluster</name>
        <dbReference type="ChEBI" id="CHEBI:49883"/>
    </cofactor>
</comment>
<dbReference type="GO" id="GO:0003887">
    <property type="term" value="F:DNA-directed DNA polymerase activity"/>
    <property type="evidence" value="ECO:0007669"/>
    <property type="project" value="UniProtKB-KW"/>
</dbReference>
<comment type="caution">
    <text evidence="2">The sequence shown here is derived from an EMBL/GenBank/DDBJ whole genome shotgun (WGS) entry which is preliminary data.</text>
</comment>
<dbReference type="SUPFAM" id="SSF53098">
    <property type="entry name" value="Ribonuclease H-like"/>
    <property type="match status" value="1"/>
</dbReference>
<gene>
    <name evidence="2" type="ORF">OLEA9_A075350</name>
</gene>
<keyword evidence="1" id="KW-0539">Nucleus</keyword>
<accession>A0A8S0URP6</accession>
<evidence type="ECO:0000256" key="1">
    <source>
        <dbReference type="RuleBase" id="RU365029"/>
    </source>
</evidence>
<keyword evidence="1" id="KW-0479">Metal-binding</keyword>
<keyword evidence="1" id="KW-0862">Zinc</keyword>
<dbReference type="Proteomes" id="UP000594638">
    <property type="component" value="Unassembled WGS sequence"/>
</dbReference>
<dbReference type="EC" id="2.7.7.7" evidence="1"/>
<evidence type="ECO:0000313" key="3">
    <source>
        <dbReference type="Proteomes" id="UP000594638"/>
    </source>
</evidence>
<keyword evidence="1" id="KW-0548">Nucleotidyltransferase</keyword>
<dbReference type="GO" id="GO:0000278">
    <property type="term" value="P:mitotic cell cycle"/>
    <property type="evidence" value="ECO:0007669"/>
    <property type="project" value="TreeGrafter"/>
</dbReference>
<proteinExistence type="inferred from homology"/>
<dbReference type="PANTHER" id="PTHR10670">
    <property type="entry name" value="DNA POLYMERASE EPSILON CATALYTIC SUBUNIT A"/>
    <property type="match status" value="1"/>
</dbReference>
<dbReference type="AlphaFoldDB" id="A0A8S0URP6"/>
<dbReference type="PANTHER" id="PTHR10670:SF0">
    <property type="entry name" value="DNA POLYMERASE EPSILON CATALYTIC SUBUNIT A"/>
    <property type="match status" value="1"/>
</dbReference>